<protein>
    <submittedName>
        <fullName evidence="3">Uncharacterized protein</fullName>
    </submittedName>
</protein>
<keyword evidence="2" id="KW-0732">Signal</keyword>
<sequence>MRKYKALMASAVLTGLSVSSAFAAGTPGAATGPDYSAFTAGFDWTSTTAAVMAIGAGAVVLILAIVGIKKVFQFVKAI</sequence>
<dbReference type="AlphaFoldDB" id="A0AAN5L5Y9"/>
<evidence type="ECO:0000256" key="2">
    <source>
        <dbReference type="SAM" id="SignalP"/>
    </source>
</evidence>
<reference evidence="3" key="2">
    <citation type="submission" date="2020-11" db="EMBL/GenBank/DDBJ databases">
        <authorList>
            <consortium name="NCBI Pathogen Detection Project"/>
        </authorList>
    </citation>
    <scope>NUCLEOTIDE SEQUENCE</scope>
    <source>
        <strain evidence="3">R404</strain>
    </source>
</reference>
<feature type="chain" id="PRO_5042842955" evidence="2">
    <location>
        <begin position="24"/>
        <end position="78"/>
    </location>
</feature>
<feature type="signal peptide" evidence="2">
    <location>
        <begin position="1"/>
        <end position="23"/>
    </location>
</feature>
<reference evidence="3" key="1">
    <citation type="journal article" date="2018" name="Genome Biol.">
        <title>SKESA: strategic k-mer extension for scrupulous assemblies.</title>
        <authorList>
            <person name="Souvorov A."/>
            <person name="Agarwala R."/>
            <person name="Lipman D.J."/>
        </authorList>
    </citation>
    <scope>NUCLEOTIDE SEQUENCE</scope>
    <source>
        <strain evidence="3">R404</strain>
    </source>
</reference>
<dbReference type="Proteomes" id="UP000856143">
    <property type="component" value="Unassembled WGS sequence"/>
</dbReference>
<dbReference type="EMBL" id="DACSEO010000010">
    <property type="protein sequence ID" value="HAT1680683.1"/>
    <property type="molecule type" value="Genomic_DNA"/>
</dbReference>
<keyword evidence="1" id="KW-0812">Transmembrane</keyword>
<feature type="transmembrane region" description="Helical" evidence="1">
    <location>
        <begin position="47"/>
        <end position="68"/>
    </location>
</feature>
<keyword evidence="1" id="KW-1133">Transmembrane helix</keyword>
<evidence type="ECO:0000313" key="3">
    <source>
        <dbReference type="EMBL" id="HAT1680683.1"/>
    </source>
</evidence>
<organism evidence="3 4">
    <name type="scientific">Klebsiella oxytoca</name>
    <dbReference type="NCBI Taxonomy" id="571"/>
    <lineage>
        <taxon>Bacteria</taxon>
        <taxon>Pseudomonadati</taxon>
        <taxon>Pseudomonadota</taxon>
        <taxon>Gammaproteobacteria</taxon>
        <taxon>Enterobacterales</taxon>
        <taxon>Enterobacteriaceae</taxon>
        <taxon>Klebsiella/Raoultella group</taxon>
        <taxon>Klebsiella</taxon>
    </lineage>
</organism>
<evidence type="ECO:0000313" key="4">
    <source>
        <dbReference type="Proteomes" id="UP000856143"/>
    </source>
</evidence>
<comment type="caution">
    <text evidence="3">The sequence shown here is derived from an EMBL/GenBank/DDBJ whole genome shotgun (WGS) entry which is preliminary data.</text>
</comment>
<proteinExistence type="predicted"/>
<gene>
    <name evidence="3" type="ORF">I8Y21_001300</name>
</gene>
<name>A0AAN5L5Y9_KLEOX</name>
<evidence type="ECO:0000256" key="1">
    <source>
        <dbReference type="SAM" id="Phobius"/>
    </source>
</evidence>
<accession>A0AAN5L5Y9</accession>
<keyword evidence="1" id="KW-0472">Membrane</keyword>